<sequence>MRFLIAAISIAAFIVSGNAAFADKRVAFVVGNAAYKNVPQLPNPAIDSKAMARVLRNVGFDVVEGSNLTRDAMTEKLLEFGKKSEGADVAVFFYAGHGIAVNGVNYLLPIDADLKSEMDVKLGAAINVDLTLDQTMSDAKVKLVFLDACRDNPFAAKIRSAKATRSVNVQTGLAEMKSGEGTLIAFATGPGQTALDGEAGTNSPFTRALVANIAQPGVEIQQAMTKVRAQVSDETNKGQLPWGHTNLTGNVYLNPVGAPAAATTDGANAAVSTASKQGADVELEFWRSIKDSNKVEELNAYLTNYPNGTFKSIALARIAALQDGPSNTTRNLSAGIDPATFTEEASQVSEDQVGLDKSQRRDVQRRLTGLGFDVKATGKFDDETRSVIKRWQAARGYPATGYLNKLQHKALLSEIISTRAASSEQADDEPVRRRSSGGGGGRRHYGGGGGGGGNPMGGPGGLLGGMMGGLFGRR</sequence>
<feature type="chain" id="PRO_5008054898" evidence="2">
    <location>
        <begin position="22"/>
        <end position="474"/>
    </location>
</feature>
<evidence type="ECO:0000256" key="1">
    <source>
        <dbReference type="SAM" id="MobiDB-lite"/>
    </source>
</evidence>
<keyword evidence="2" id="KW-0732">Signal</keyword>
<comment type="caution">
    <text evidence="4">The sequence shown here is derived from an EMBL/GenBank/DDBJ whole genome shotgun (WGS) entry which is preliminary data.</text>
</comment>
<dbReference type="PANTHER" id="PTHR22576:SF37">
    <property type="entry name" value="MUCOSA-ASSOCIATED LYMPHOID TISSUE LYMPHOMA TRANSLOCATION PROTEIN 1"/>
    <property type="match status" value="1"/>
</dbReference>
<dbReference type="SUPFAM" id="SSF47090">
    <property type="entry name" value="PGBD-like"/>
    <property type="match status" value="1"/>
</dbReference>
<dbReference type="PROSITE" id="PS50208">
    <property type="entry name" value="CASPASE_P20"/>
    <property type="match status" value="1"/>
</dbReference>
<dbReference type="RefSeq" id="WP_063681638.1">
    <property type="nucleotide sequence ID" value="NZ_LSEF01000102.1"/>
</dbReference>
<dbReference type="InterPro" id="IPR036366">
    <property type="entry name" value="PGBDSf"/>
</dbReference>
<dbReference type="InterPro" id="IPR036365">
    <property type="entry name" value="PGBD-like_sf"/>
</dbReference>
<protein>
    <submittedName>
        <fullName evidence="4">Peptidase</fullName>
    </submittedName>
</protein>
<accession>A0A176YQT5</accession>
<dbReference type="PANTHER" id="PTHR22576">
    <property type="entry name" value="MUCOSA ASSOCIATED LYMPHOID TISSUE LYMPHOMA TRANSLOCATION PROTEIN 1/PARACASPASE"/>
    <property type="match status" value="1"/>
</dbReference>
<dbReference type="Gene3D" id="1.10.101.10">
    <property type="entry name" value="PGBD-like superfamily/PGBD"/>
    <property type="match status" value="1"/>
</dbReference>
<organism evidence="4 5">
    <name type="scientific">Bradyrhizobium neotropicale</name>
    <dbReference type="NCBI Taxonomy" id="1497615"/>
    <lineage>
        <taxon>Bacteria</taxon>
        <taxon>Pseudomonadati</taxon>
        <taxon>Pseudomonadota</taxon>
        <taxon>Alphaproteobacteria</taxon>
        <taxon>Hyphomicrobiales</taxon>
        <taxon>Nitrobacteraceae</taxon>
        <taxon>Bradyrhizobium</taxon>
    </lineage>
</organism>
<feature type="domain" description="Caspase family p20" evidence="3">
    <location>
        <begin position="23"/>
        <end position="153"/>
    </location>
</feature>
<evidence type="ECO:0000259" key="3">
    <source>
        <dbReference type="PROSITE" id="PS50208"/>
    </source>
</evidence>
<dbReference type="GO" id="GO:0006508">
    <property type="term" value="P:proteolysis"/>
    <property type="evidence" value="ECO:0007669"/>
    <property type="project" value="InterPro"/>
</dbReference>
<dbReference type="InterPro" id="IPR029030">
    <property type="entry name" value="Caspase-like_dom_sf"/>
</dbReference>
<evidence type="ECO:0000313" key="5">
    <source>
        <dbReference type="Proteomes" id="UP000077173"/>
    </source>
</evidence>
<evidence type="ECO:0000256" key="2">
    <source>
        <dbReference type="SAM" id="SignalP"/>
    </source>
</evidence>
<dbReference type="InterPro" id="IPR052039">
    <property type="entry name" value="Caspase-related_regulators"/>
</dbReference>
<name>A0A176YQT5_9BRAD</name>
<dbReference type="EMBL" id="LSEF01000102">
    <property type="protein sequence ID" value="OAF08680.1"/>
    <property type="molecule type" value="Genomic_DNA"/>
</dbReference>
<gene>
    <name evidence="4" type="ORF">AXW67_28630</name>
</gene>
<feature type="compositionally biased region" description="Gly residues" evidence="1">
    <location>
        <begin position="436"/>
        <end position="474"/>
    </location>
</feature>
<dbReference type="Proteomes" id="UP000077173">
    <property type="component" value="Unassembled WGS sequence"/>
</dbReference>
<dbReference type="AlphaFoldDB" id="A0A176YQT5"/>
<dbReference type="Pfam" id="PF01471">
    <property type="entry name" value="PG_binding_1"/>
    <property type="match status" value="1"/>
</dbReference>
<dbReference type="Gene3D" id="3.40.50.1460">
    <property type="match status" value="1"/>
</dbReference>
<dbReference type="SUPFAM" id="SSF52129">
    <property type="entry name" value="Caspase-like"/>
    <property type="match status" value="1"/>
</dbReference>
<dbReference type="GO" id="GO:0004197">
    <property type="term" value="F:cysteine-type endopeptidase activity"/>
    <property type="evidence" value="ECO:0007669"/>
    <property type="project" value="InterPro"/>
</dbReference>
<reference evidence="4 5" key="1">
    <citation type="submission" date="2016-02" db="EMBL/GenBank/DDBJ databases">
        <title>Draft genome sequence of the strain BR 10247T Bradyrhizobium neotropicale isolated from nodules of Centrolobium paraense.</title>
        <authorList>
            <person name="Simoes-Araujo J.L."/>
            <person name="Barauna A.C."/>
            <person name="Silva K."/>
            <person name="Zilli J.E."/>
        </authorList>
    </citation>
    <scope>NUCLEOTIDE SEQUENCE [LARGE SCALE GENOMIC DNA]</scope>
    <source>
        <strain evidence="4 5">BR 10247</strain>
    </source>
</reference>
<proteinExistence type="predicted"/>
<keyword evidence="5" id="KW-1185">Reference proteome</keyword>
<feature type="region of interest" description="Disordered" evidence="1">
    <location>
        <begin position="419"/>
        <end position="474"/>
    </location>
</feature>
<evidence type="ECO:0000313" key="4">
    <source>
        <dbReference type="EMBL" id="OAF08680.1"/>
    </source>
</evidence>
<feature type="signal peptide" evidence="2">
    <location>
        <begin position="1"/>
        <end position="21"/>
    </location>
</feature>
<dbReference type="InterPro" id="IPR002477">
    <property type="entry name" value="Peptidoglycan-bd-like"/>
</dbReference>
<dbReference type="Pfam" id="PF00656">
    <property type="entry name" value="Peptidase_C14"/>
    <property type="match status" value="1"/>
</dbReference>
<dbReference type="InterPro" id="IPR011600">
    <property type="entry name" value="Pept_C14_caspase"/>
</dbReference>
<dbReference type="InterPro" id="IPR001309">
    <property type="entry name" value="Pept_C14_p20"/>
</dbReference>